<dbReference type="Proteomes" id="UP000228987">
    <property type="component" value="Unassembled WGS sequence"/>
</dbReference>
<dbReference type="PROSITE" id="PS50850">
    <property type="entry name" value="MFS"/>
    <property type="match status" value="1"/>
</dbReference>
<protein>
    <recommendedName>
        <fullName evidence="8">Bcr/CflA family efflux transporter</fullName>
    </recommendedName>
</protein>
<feature type="domain" description="Major facilitator superfamily (MFS) profile" evidence="9">
    <location>
        <begin position="1"/>
        <end position="393"/>
    </location>
</feature>
<keyword evidence="8" id="KW-0997">Cell inner membrane</keyword>
<sequence>MLTISKPNRLIPLLAGLQAFGPLSIDMYLPALPEIARDLATTETVAQQSVSSFLLGLFIGLLFYGPLSDRYGRQKLLLGGITLYLFASIGCMLVSTAENFLLWRFIQALGAAAATVLGRTIVRDIFPIHEAARALSLMHLVTMIAALLAPLLASYVLLIGSWRWLFAALIVFSAILLTLTAIKIPETHQGNTRNNSITKVYLAYLKIMCEIKALGYILCMSICFAGMFAYLTVSSFVFIDHFGLSPQQYAWIFVLNIAGVMALVILNARLVGALGTQKMLNYFGLLCAFSGLLLLVSGFTGIGGMWLSIMGMLGFISCTGVLGANCIASLMRAYPDNAGAAAGLAVAAQFGLGALLSVLVSHLYDGTDFYMSVIVGLCGFASFMALLLTRKSEISV</sequence>
<dbReference type="PANTHER" id="PTHR23502">
    <property type="entry name" value="MAJOR FACILITATOR SUPERFAMILY"/>
    <property type="match status" value="1"/>
</dbReference>
<dbReference type="PANTHER" id="PTHR23502:SF132">
    <property type="entry name" value="POLYAMINE TRANSPORTER 2-RELATED"/>
    <property type="match status" value="1"/>
</dbReference>
<comment type="caution">
    <text evidence="10">The sequence shown here is derived from an EMBL/GenBank/DDBJ whole genome shotgun (WGS) entry which is preliminary data.</text>
</comment>
<dbReference type="EMBL" id="NVWI01000009">
    <property type="protein sequence ID" value="PCJ40338.1"/>
    <property type="molecule type" value="Genomic_DNA"/>
</dbReference>
<accession>A0A2A5CA23</accession>
<feature type="transmembrane region" description="Helical" evidence="8">
    <location>
        <begin position="12"/>
        <end position="33"/>
    </location>
</feature>
<reference evidence="11" key="1">
    <citation type="submission" date="2017-08" db="EMBL/GenBank/DDBJ databases">
        <title>A dynamic microbial community with high functional redundancy inhabits the cold, oxic subseafloor aquifer.</title>
        <authorList>
            <person name="Tully B.J."/>
            <person name="Wheat C.G."/>
            <person name="Glazer B.T."/>
            <person name="Huber J.A."/>
        </authorList>
    </citation>
    <scope>NUCLEOTIDE SEQUENCE [LARGE SCALE GENOMIC DNA]</scope>
</reference>
<keyword evidence="6 8" id="KW-1133">Transmembrane helix</keyword>
<comment type="similarity">
    <text evidence="2 8">Belongs to the major facilitator superfamily. Bcr/CmlA family.</text>
</comment>
<keyword evidence="3 8" id="KW-0813">Transport</keyword>
<feature type="transmembrane region" description="Helical" evidence="8">
    <location>
        <begin position="280"/>
        <end position="299"/>
    </location>
</feature>
<feature type="transmembrane region" description="Helical" evidence="8">
    <location>
        <begin position="164"/>
        <end position="184"/>
    </location>
</feature>
<keyword evidence="5 8" id="KW-0812">Transmembrane</keyword>
<dbReference type="InterPro" id="IPR011701">
    <property type="entry name" value="MFS"/>
</dbReference>
<evidence type="ECO:0000256" key="5">
    <source>
        <dbReference type="ARBA" id="ARBA00022692"/>
    </source>
</evidence>
<feature type="transmembrane region" description="Helical" evidence="8">
    <location>
        <begin position="305"/>
        <end position="328"/>
    </location>
</feature>
<feature type="transmembrane region" description="Helical" evidence="8">
    <location>
        <begin position="76"/>
        <end position="95"/>
    </location>
</feature>
<feature type="transmembrane region" description="Helical" evidence="8">
    <location>
        <begin position="340"/>
        <end position="363"/>
    </location>
</feature>
<dbReference type="InterPro" id="IPR036259">
    <property type="entry name" value="MFS_trans_sf"/>
</dbReference>
<evidence type="ECO:0000256" key="1">
    <source>
        <dbReference type="ARBA" id="ARBA00004651"/>
    </source>
</evidence>
<keyword evidence="7 8" id="KW-0472">Membrane</keyword>
<evidence type="ECO:0000256" key="4">
    <source>
        <dbReference type="ARBA" id="ARBA00022475"/>
    </source>
</evidence>
<evidence type="ECO:0000259" key="9">
    <source>
        <dbReference type="PROSITE" id="PS50850"/>
    </source>
</evidence>
<feature type="transmembrane region" description="Helical" evidence="8">
    <location>
        <begin position="369"/>
        <end position="388"/>
    </location>
</feature>
<evidence type="ECO:0000313" key="11">
    <source>
        <dbReference type="Proteomes" id="UP000228987"/>
    </source>
</evidence>
<dbReference type="InterPro" id="IPR004812">
    <property type="entry name" value="Efflux_drug-R_Bcr/CmlA"/>
</dbReference>
<gene>
    <name evidence="10" type="ORF">COA71_10785</name>
</gene>
<dbReference type="CDD" id="cd17320">
    <property type="entry name" value="MFS_MdfA_MDR_like"/>
    <property type="match status" value="1"/>
</dbReference>
<comment type="subcellular location">
    <subcellularLocation>
        <location evidence="8">Cell inner membrane</location>
        <topology evidence="8">Multi-pass membrane protein</topology>
    </subcellularLocation>
    <subcellularLocation>
        <location evidence="1">Cell membrane</location>
        <topology evidence="1">Multi-pass membrane protein</topology>
    </subcellularLocation>
</comment>
<dbReference type="AlphaFoldDB" id="A0A2A5CA23"/>
<dbReference type="GO" id="GO:0005886">
    <property type="term" value="C:plasma membrane"/>
    <property type="evidence" value="ECO:0007669"/>
    <property type="project" value="UniProtKB-SubCell"/>
</dbReference>
<feature type="transmembrane region" description="Helical" evidence="8">
    <location>
        <begin position="101"/>
        <end position="122"/>
    </location>
</feature>
<name>A0A2A5CA23_9GAMM</name>
<evidence type="ECO:0000256" key="3">
    <source>
        <dbReference type="ARBA" id="ARBA00022448"/>
    </source>
</evidence>
<organism evidence="10 11">
    <name type="scientific">SAR86 cluster bacterium</name>
    <dbReference type="NCBI Taxonomy" id="2030880"/>
    <lineage>
        <taxon>Bacteria</taxon>
        <taxon>Pseudomonadati</taxon>
        <taxon>Pseudomonadota</taxon>
        <taxon>Gammaproteobacteria</taxon>
        <taxon>SAR86 cluster</taxon>
    </lineage>
</organism>
<evidence type="ECO:0000256" key="2">
    <source>
        <dbReference type="ARBA" id="ARBA00006236"/>
    </source>
</evidence>
<keyword evidence="4" id="KW-1003">Cell membrane</keyword>
<dbReference type="Gene3D" id="1.20.1720.10">
    <property type="entry name" value="Multidrug resistance protein D"/>
    <property type="match status" value="1"/>
</dbReference>
<dbReference type="NCBIfam" id="TIGR00710">
    <property type="entry name" value="efflux_Bcr_CflA"/>
    <property type="match status" value="1"/>
</dbReference>
<dbReference type="GO" id="GO:0015385">
    <property type="term" value="F:sodium:proton antiporter activity"/>
    <property type="evidence" value="ECO:0007669"/>
    <property type="project" value="TreeGrafter"/>
</dbReference>
<feature type="transmembrane region" description="Helical" evidence="8">
    <location>
        <begin position="134"/>
        <end position="158"/>
    </location>
</feature>
<evidence type="ECO:0000256" key="6">
    <source>
        <dbReference type="ARBA" id="ARBA00022989"/>
    </source>
</evidence>
<evidence type="ECO:0000313" key="10">
    <source>
        <dbReference type="EMBL" id="PCJ40338.1"/>
    </source>
</evidence>
<dbReference type="GO" id="GO:0042910">
    <property type="term" value="F:xenobiotic transmembrane transporter activity"/>
    <property type="evidence" value="ECO:0007669"/>
    <property type="project" value="InterPro"/>
</dbReference>
<dbReference type="InterPro" id="IPR020846">
    <property type="entry name" value="MFS_dom"/>
</dbReference>
<feature type="transmembrane region" description="Helical" evidence="8">
    <location>
        <begin position="213"/>
        <end position="237"/>
    </location>
</feature>
<dbReference type="GO" id="GO:1990961">
    <property type="term" value="P:xenobiotic detoxification by transmembrane export across the plasma membrane"/>
    <property type="evidence" value="ECO:0007669"/>
    <property type="project" value="InterPro"/>
</dbReference>
<evidence type="ECO:0000256" key="7">
    <source>
        <dbReference type="ARBA" id="ARBA00023136"/>
    </source>
</evidence>
<dbReference type="SUPFAM" id="SSF103473">
    <property type="entry name" value="MFS general substrate transporter"/>
    <property type="match status" value="1"/>
</dbReference>
<feature type="transmembrane region" description="Helical" evidence="8">
    <location>
        <begin position="249"/>
        <end position="268"/>
    </location>
</feature>
<evidence type="ECO:0000256" key="8">
    <source>
        <dbReference type="RuleBase" id="RU365088"/>
    </source>
</evidence>
<dbReference type="Pfam" id="PF07690">
    <property type="entry name" value="MFS_1"/>
    <property type="match status" value="1"/>
</dbReference>
<proteinExistence type="inferred from homology"/>
<feature type="transmembrane region" description="Helical" evidence="8">
    <location>
        <begin position="45"/>
        <end position="64"/>
    </location>
</feature>